<organism evidence="2 3">
    <name type="scientific">Acanthoscelides obtectus</name>
    <name type="common">Bean weevil</name>
    <name type="synonym">Bruchus obtectus</name>
    <dbReference type="NCBI Taxonomy" id="200917"/>
    <lineage>
        <taxon>Eukaryota</taxon>
        <taxon>Metazoa</taxon>
        <taxon>Ecdysozoa</taxon>
        <taxon>Arthropoda</taxon>
        <taxon>Hexapoda</taxon>
        <taxon>Insecta</taxon>
        <taxon>Pterygota</taxon>
        <taxon>Neoptera</taxon>
        <taxon>Endopterygota</taxon>
        <taxon>Coleoptera</taxon>
        <taxon>Polyphaga</taxon>
        <taxon>Cucujiformia</taxon>
        <taxon>Chrysomeloidea</taxon>
        <taxon>Chrysomelidae</taxon>
        <taxon>Bruchinae</taxon>
        <taxon>Bruchini</taxon>
        <taxon>Acanthoscelides</taxon>
    </lineage>
</organism>
<dbReference type="GO" id="GO:0003676">
    <property type="term" value="F:nucleic acid binding"/>
    <property type="evidence" value="ECO:0007669"/>
    <property type="project" value="InterPro"/>
</dbReference>
<comment type="caution">
    <text evidence="2">The sequence shown here is derived from an EMBL/GenBank/DDBJ whole genome shotgun (WGS) entry which is preliminary data.</text>
</comment>
<reference evidence="2" key="1">
    <citation type="submission" date="2022-03" db="EMBL/GenBank/DDBJ databases">
        <authorList>
            <person name="Sayadi A."/>
        </authorList>
    </citation>
    <scope>NUCLEOTIDE SEQUENCE</scope>
</reference>
<accession>A0A9P0K7D8</accession>
<dbReference type="Proteomes" id="UP001152888">
    <property type="component" value="Unassembled WGS sequence"/>
</dbReference>
<dbReference type="OrthoDB" id="8191755at2759"/>
<keyword evidence="3" id="KW-1185">Reference proteome</keyword>
<name>A0A9P0K7D8_ACAOB</name>
<feature type="domain" description="DDE-1" evidence="1">
    <location>
        <begin position="2"/>
        <end position="62"/>
    </location>
</feature>
<dbReference type="Pfam" id="PF03184">
    <property type="entry name" value="DDE_1"/>
    <property type="match status" value="1"/>
</dbReference>
<evidence type="ECO:0000313" key="2">
    <source>
        <dbReference type="EMBL" id="CAH1968581.1"/>
    </source>
</evidence>
<sequence length="238" mass="26840">MLLILDGHSTHTKNIQAIRLAREYGIIMLSLPAHTTYRLQPLDKSFFKSLKHHFNDASEAWMRTHPGSVIKQTDIAELLGVAYLRAASMAPVLHGFEACGLWPPDRHKIREDDYVAMDISLEEDDRSTLEGSNDETGTLTHKIIIKHERSSENRIMEATIGQMYPFDDPQPSTSSGGITESKFLNLKDIEDSSVSVFVDKKMSLKEIVSSAHKIGKLAPRAFKPEADIPWEMLMCCRM</sequence>
<dbReference type="AlphaFoldDB" id="A0A9P0K7D8"/>
<proteinExistence type="predicted"/>
<dbReference type="EMBL" id="CAKOFQ010006754">
    <property type="protein sequence ID" value="CAH1968581.1"/>
    <property type="molecule type" value="Genomic_DNA"/>
</dbReference>
<evidence type="ECO:0000259" key="1">
    <source>
        <dbReference type="Pfam" id="PF03184"/>
    </source>
</evidence>
<protein>
    <recommendedName>
        <fullName evidence="1">DDE-1 domain-containing protein</fullName>
    </recommendedName>
</protein>
<gene>
    <name evidence="2" type="ORF">ACAOBT_LOCUS7945</name>
</gene>
<evidence type="ECO:0000313" key="3">
    <source>
        <dbReference type="Proteomes" id="UP001152888"/>
    </source>
</evidence>
<dbReference type="InterPro" id="IPR004875">
    <property type="entry name" value="DDE_SF_endonuclease_dom"/>
</dbReference>